<dbReference type="Proteomes" id="UP000230154">
    <property type="component" value="Unassembled WGS sequence"/>
</dbReference>
<feature type="transmembrane region" description="Helical" evidence="6">
    <location>
        <begin position="12"/>
        <end position="33"/>
    </location>
</feature>
<keyword evidence="4 6" id="KW-0472">Membrane</keyword>
<evidence type="ECO:0000256" key="1">
    <source>
        <dbReference type="ARBA" id="ARBA00004141"/>
    </source>
</evidence>
<dbReference type="PANTHER" id="PTHR20855:SF3">
    <property type="entry name" value="LD03007P"/>
    <property type="match status" value="1"/>
</dbReference>
<comment type="caution">
    <text evidence="7">The sequence shown here is derived from an EMBL/GenBank/DDBJ whole genome shotgun (WGS) entry which is preliminary data.</text>
</comment>
<dbReference type="AlphaFoldDB" id="A0A2H0TRH3"/>
<dbReference type="GO" id="GO:0016020">
    <property type="term" value="C:membrane"/>
    <property type="evidence" value="ECO:0007669"/>
    <property type="project" value="UniProtKB-SubCell"/>
</dbReference>
<evidence type="ECO:0000256" key="2">
    <source>
        <dbReference type="ARBA" id="ARBA00022692"/>
    </source>
</evidence>
<evidence type="ECO:0000313" key="8">
    <source>
        <dbReference type="Proteomes" id="UP000230154"/>
    </source>
</evidence>
<feature type="transmembrane region" description="Helical" evidence="6">
    <location>
        <begin position="39"/>
        <end position="60"/>
    </location>
</feature>
<keyword evidence="3 6" id="KW-1133">Transmembrane helix</keyword>
<dbReference type="Pfam" id="PF03006">
    <property type="entry name" value="HlyIII"/>
    <property type="match status" value="1"/>
</dbReference>
<feature type="binding site" evidence="5">
    <location>
        <position position="61"/>
    </location>
    <ligand>
        <name>Zn(2+)</name>
        <dbReference type="ChEBI" id="CHEBI:29105"/>
    </ligand>
</feature>
<feature type="transmembrane region" description="Helical" evidence="6">
    <location>
        <begin position="130"/>
        <end position="147"/>
    </location>
</feature>
<evidence type="ECO:0000256" key="6">
    <source>
        <dbReference type="SAM" id="Phobius"/>
    </source>
</evidence>
<dbReference type="EMBL" id="PFCB01000008">
    <property type="protein sequence ID" value="PIR74755.1"/>
    <property type="molecule type" value="Genomic_DNA"/>
</dbReference>
<keyword evidence="5" id="KW-0862">Zinc</keyword>
<evidence type="ECO:0000313" key="7">
    <source>
        <dbReference type="EMBL" id="PIR74755.1"/>
    </source>
</evidence>
<evidence type="ECO:0000256" key="3">
    <source>
        <dbReference type="ARBA" id="ARBA00022989"/>
    </source>
</evidence>
<keyword evidence="2 6" id="KW-0812">Transmembrane</keyword>
<dbReference type="PANTHER" id="PTHR20855">
    <property type="entry name" value="ADIPOR/PROGESTIN RECEPTOR-RELATED"/>
    <property type="match status" value="1"/>
</dbReference>
<feature type="transmembrane region" description="Helical" evidence="6">
    <location>
        <begin position="194"/>
        <end position="216"/>
    </location>
</feature>
<feature type="binding site" evidence="5">
    <location>
        <position position="196"/>
    </location>
    <ligand>
        <name>Zn(2+)</name>
        <dbReference type="ChEBI" id="CHEBI:29105"/>
    </ligand>
</feature>
<evidence type="ECO:0008006" key="9">
    <source>
        <dbReference type="Google" id="ProtNLM"/>
    </source>
</evidence>
<sequence length="217" mass="24064">MYPFSPAVKTASHIIAMIFSLVGFVLLIVFAAQTGTARHIVSFSLFGASIFIFYAISAIYHFIPPTHNSKNIFARLDRSMIYLLIAGTYTPMMLVPIQGALGITAISIIWALAFIGIALYIIFPNLKWQVVAILFIFIVMLDIITLFPVKKAVPDKAFMWLLVGSILYGLGILVFGTSHLSLARKVPKLQQYGIGHYLVIAGSAAHFILMFNYILFL</sequence>
<comment type="subcellular location">
    <subcellularLocation>
        <location evidence="1">Membrane</location>
        <topology evidence="1">Multi-pass membrane protein</topology>
    </subcellularLocation>
</comment>
<organism evidence="7 8">
    <name type="scientific">Candidatus Magasanikbacteria bacterium CG10_big_fil_rev_8_21_14_0_10_47_10</name>
    <dbReference type="NCBI Taxonomy" id="1974652"/>
    <lineage>
        <taxon>Bacteria</taxon>
        <taxon>Candidatus Magasanikiibacteriota</taxon>
    </lineage>
</organism>
<dbReference type="GO" id="GO:0046872">
    <property type="term" value="F:metal ion binding"/>
    <property type="evidence" value="ECO:0007669"/>
    <property type="project" value="UniProtKB-KW"/>
</dbReference>
<feature type="transmembrane region" description="Helical" evidence="6">
    <location>
        <begin position="103"/>
        <end position="123"/>
    </location>
</feature>
<proteinExistence type="predicted"/>
<keyword evidence="5" id="KW-0479">Metal-binding</keyword>
<feature type="transmembrane region" description="Helical" evidence="6">
    <location>
        <begin position="159"/>
        <end position="182"/>
    </location>
</feature>
<evidence type="ECO:0000256" key="5">
    <source>
        <dbReference type="PIRSR" id="PIRSR604254-1"/>
    </source>
</evidence>
<evidence type="ECO:0000256" key="4">
    <source>
        <dbReference type="ARBA" id="ARBA00023136"/>
    </source>
</evidence>
<protein>
    <recommendedName>
        <fullName evidence="9">Hemolysin</fullName>
    </recommendedName>
</protein>
<gene>
    <name evidence="7" type="ORF">COU35_00780</name>
</gene>
<name>A0A2H0TRH3_9BACT</name>
<dbReference type="InterPro" id="IPR004254">
    <property type="entry name" value="AdipoR/HlyIII-related"/>
</dbReference>
<accession>A0A2H0TRH3</accession>
<reference evidence="8" key="1">
    <citation type="submission" date="2017-09" db="EMBL/GenBank/DDBJ databases">
        <title>Depth-based differentiation of microbial function through sediment-hosted aquifers and enrichment of novel symbionts in the deep terrestrial subsurface.</title>
        <authorList>
            <person name="Probst A.J."/>
            <person name="Ladd B."/>
            <person name="Jarett J.K."/>
            <person name="Geller-Mcgrath D.E."/>
            <person name="Sieber C.M.K."/>
            <person name="Emerson J.B."/>
            <person name="Anantharaman K."/>
            <person name="Thomas B.C."/>
            <person name="Malmstrom R."/>
            <person name="Stieglmeier M."/>
            <person name="Klingl A."/>
            <person name="Woyke T."/>
            <person name="Ryan C.M."/>
            <person name="Banfield J.F."/>
        </authorList>
    </citation>
    <scope>NUCLEOTIDE SEQUENCE [LARGE SCALE GENOMIC DNA]</scope>
</reference>